<evidence type="ECO:0000256" key="1">
    <source>
        <dbReference type="ARBA" id="ARBA00000677"/>
    </source>
</evidence>
<sequence>MPMDKSKNEMREWLETIAIAVVLAIIIKTFLFDLILVDGNSMMPTLADGERLIVYKAGYLIHKPQPGDLVVFRYPHEPKYNFIKRVIAVEGDTIEINNGEVLVNEHPLEEPYIMEITLGDFHKRLVPENTIFVLGDNRNNSKDSRSEDVGFVPVSQVKGEALLKIWPLSKIE</sequence>
<name>A0A1M6E690_9FIRM</name>
<reference evidence="11" key="1">
    <citation type="submission" date="2016-11" db="EMBL/GenBank/DDBJ databases">
        <authorList>
            <person name="Varghese N."/>
            <person name="Submissions S."/>
        </authorList>
    </citation>
    <scope>NUCLEOTIDE SEQUENCE [LARGE SCALE GENOMIC DNA]</scope>
    <source>
        <strain evidence="11">DSM 17957</strain>
    </source>
</reference>
<organism evidence="10 11">
    <name type="scientific">Geosporobacter subterraneus DSM 17957</name>
    <dbReference type="NCBI Taxonomy" id="1121919"/>
    <lineage>
        <taxon>Bacteria</taxon>
        <taxon>Bacillati</taxon>
        <taxon>Bacillota</taxon>
        <taxon>Clostridia</taxon>
        <taxon>Peptostreptococcales</taxon>
        <taxon>Thermotaleaceae</taxon>
        <taxon>Geosporobacter</taxon>
    </lineage>
</organism>
<evidence type="ECO:0000256" key="4">
    <source>
        <dbReference type="ARBA" id="ARBA00013208"/>
    </source>
</evidence>
<dbReference type="GO" id="GO:0004252">
    <property type="term" value="F:serine-type endopeptidase activity"/>
    <property type="evidence" value="ECO:0007669"/>
    <property type="project" value="InterPro"/>
</dbReference>
<comment type="catalytic activity">
    <reaction evidence="1 8">
        <text>Cleavage of hydrophobic, N-terminal signal or leader sequences from secreted and periplasmic proteins.</text>
        <dbReference type="EC" id="3.4.21.89"/>
    </reaction>
</comment>
<evidence type="ECO:0000256" key="6">
    <source>
        <dbReference type="ARBA" id="ARBA00022801"/>
    </source>
</evidence>
<dbReference type="AlphaFoldDB" id="A0A1M6E690"/>
<evidence type="ECO:0000256" key="2">
    <source>
        <dbReference type="ARBA" id="ARBA00004401"/>
    </source>
</evidence>
<feature type="active site" evidence="7">
    <location>
        <position position="41"/>
    </location>
</feature>
<dbReference type="STRING" id="1121919.SAMN02745975_00665"/>
<dbReference type="PANTHER" id="PTHR43390:SF1">
    <property type="entry name" value="CHLOROPLAST PROCESSING PEPTIDASE"/>
    <property type="match status" value="1"/>
</dbReference>
<proteinExistence type="inferred from homology"/>
<evidence type="ECO:0000256" key="5">
    <source>
        <dbReference type="ARBA" id="ARBA00022670"/>
    </source>
</evidence>
<dbReference type="CDD" id="cd06530">
    <property type="entry name" value="S26_SPase_I"/>
    <property type="match status" value="1"/>
</dbReference>
<dbReference type="InterPro" id="IPR036286">
    <property type="entry name" value="LexA/Signal_pep-like_sf"/>
</dbReference>
<feature type="active site" evidence="7">
    <location>
        <position position="84"/>
    </location>
</feature>
<dbReference type="GO" id="GO:0005886">
    <property type="term" value="C:plasma membrane"/>
    <property type="evidence" value="ECO:0007669"/>
    <property type="project" value="UniProtKB-SubCell"/>
</dbReference>
<evidence type="ECO:0000313" key="11">
    <source>
        <dbReference type="Proteomes" id="UP000184536"/>
    </source>
</evidence>
<keyword evidence="5 8" id="KW-0645">Protease</keyword>
<dbReference type="PROSITE" id="PS00501">
    <property type="entry name" value="SPASE_I_1"/>
    <property type="match status" value="1"/>
</dbReference>
<evidence type="ECO:0000256" key="7">
    <source>
        <dbReference type="PIRSR" id="PIRSR600223-1"/>
    </source>
</evidence>
<evidence type="ECO:0000313" key="10">
    <source>
        <dbReference type="EMBL" id="SHI80961.1"/>
    </source>
</evidence>
<dbReference type="Pfam" id="PF10502">
    <property type="entry name" value="Peptidase_S26"/>
    <property type="match status" value="1"/>
</dbReference>
<dbReference type="InterPro" id="IPR019756">
    <property type="entry name" value="Pept_S26A_signal_pept_1_Ser-AS"/>
</dbReference>
<protein>
    <recommendedName>
        <fullName evidence="4 8">Signal peptidase I</fullName>
        <ecNumber evidence="4 8">3.4.21.89</ecNumber>
    </recommendedName>
</protein>
<feature type="domain" description="Peptidase S26" evidence="9">
    <location>
        <begin position="10"/>
        <end position="166"/>
    </location>
</feature>
<accession>A0A1M6E690</accession>
<dbReference type="PANTHER" id="PTHR43390">
    <property type="entry name" value="SIGNAL PEPTIDASE I"/>
    <property type="match status" value="1"/>
</dbReference>
<keyword evidence="8" id="KW-0472">Membrane</keyword>
<dbReference type="EMBL" id="FQZV01000007">
    <property type="protein sequence ID" value="SHI80961.1"/>
    <property type="molecule type" value="Genomic_DNA"/>
</dbReference>
<dbReference type="GO" id="GO:0009003">
    <property type="term" value="F:signal peptidase activity"/>
    <property type="evidence" value="ECO:0007669"/>
    <property type="project" value="UniProtKB-EC"/>
</dbReference>
<dbReference type="Proteomes" id="UP000184536">
    <property type="component" value="Unassembled WGS sequence"/>
</dbReference>
<comment type="subcellular location">
    <subcellularLocation>
        <location evidence="2">Cell membrane</location>
        <topology evidence="2">Single-pass type II membrane protein</topology>
    </subcellularLocation>
    <subcellularLocation>
        <location evidence="8">Membrane</location>
        <topology evidence="8">Single-pass type II membrane protein</topology>
    </subcellularLocation>
</comment>
<keyword evidence="8" id="KW-1133">Transmembrane helix</keyword>
<comment type="similarity">
    <text evidence="3 8">Belongs to the peptidase S26 family.</text>
</comment>
<dbReference type="InterPro" id="IPR019533">
    <property type="entry name" value="Peptidase_S26"/>
</dbReference>
<dbReference type="PROSITE" id="PS00761">
    <property type="entry name" value="SPASE_I_3"/>
    <property type="match status" value="1"/>
</dbReference>
<feature type="transmembrane region" description="Helical" evidence="8">
    <location>
        <begin position="12"/>
        <end position="37"/>
    </location>
</feature>
<dbReference type="PRINTS" id="PR00727">
    <property type="entry name" value="LEADERPTASE"/>
</dbReference>
<dbReference type="GO" id="GO:0006465">
    <property type="term" value="P:signal peptide processing"/>
    <property type="evidence" value="ECO:0007669"/>
    <property type="project" value="InterPro"/>
</dbReference>
<evidence type="ECO:0000256" key="8">
    <source>
        <dbReference type="RuleBase" id="RU362042"/>
    </source>
</evidence>
<keyword evidence="6 8" id="KW-0378">Hydrolase</keyword>
<dbReference type="SUPFAM" id="SSF51306">
    <property type="entry name" value="LexA/Signal peptidase"/>
    <property type="match status" value="1"/>
</dbReference>
<keyword evidence="8" id="KW-0812">Transmembrane</keyword>
<dbReference type="Gene3D" id="2.10.109.10">
    <property type="entry name" value="Umud Fragment, subunit A"/>
    <property type="match status" value="1"/>
</dbReference>
<dbReference type="NCBIfam" id="TIGR02227">
    <property type="entry name" value="sigpep_I_bact"/>
    <property type="match status" value="1"/>
</dbReference>
<dbReference type="InterPro" id="IPR000223">
    <property type="entry name" value="Pept_S26A_signal_pept_1"/>
</dbReference>
<evidence type="ECO:0000256" key="3">
    <source>
        <dbReference type="ARBA" id="ARBA00009370"/>
    </source>
</evidence>
<dbReference type="EC" id="3.4.21.89" evidence="4 8"/>
<gene>
    <name evidence="10" type="ORF">SAMN02745975_00665</name>
</gene>
<evidence type="ECO:0000259" key="9">
    <source>
        <dbReference type="Pfam" id="PF10502"/>
    </source>
</evidence>
<keyword evidence="11" id="KW-1185">Reference proteome</keyword>
<dbReference type="InterPro" id="IPR019758">
    <property type="entry name" value="Pept_S26A_signal_pept_1_CS"/>
</dbReference>